<accession>A0L8W8</accession>
<dbReference type="SUPFAM" id="SSF52821">
    <property type="entry name" value="Rhodanese/Cell cycle control phosphatase"/>
    <property type="match status" value="1"/>
</dbReference>
<keyword evidence="4" id="KW-1185">Reference proteome</keyword>
<reference evidence="3 4" key="2">
    <citation type="journal article" date="2012" name="Int. J. Syst. Evol. Microbiol.">
        <title>Magnetococcus marinus gen. nov., sp. nov., a marine, magnetotactic bacterium that represents a novel lineage (Magnetococcaceae fam. nov.; Magnetococcales ord. nov.) at the base of the Alphaproteobacteria.</title>
        <authorList>
            <person name="Bazylinski D.A."/>
            <person name="Williams T.J."/>
            <person name="Lefevre C.T."/>
            <person name="Berg R.J."/>
            <person name="Zhang C.L."/>
            <person name="Bowser S.S."/>
            <person name="Dean A.J."/>
            <person name="Beveridge T.J."/>
        </authorList>
    </citation>
    <scope>NUCLEOTIDE SEQUENCE [LARGE SCALE GENOMIC DNA]</scope>
    <source>
        <strain evidence="4">ATCC BAA-1437 / JCM 17883 / MC-1</strain>
    </source>
</reference>
<evidence type="ECO:0000313" key="4">
    <source>
        <dbReference type="Proteomes" id="UP000002586"/>
    </source>
</evidence>
<dbReference type="InterPro" id="IPR001763">
    <property type="entry name" value="Rhodanese-like_dom"/>
</dbReference>
<feature type="signal peptide" evidence="1">
    <location>
        <begin position="1"/>
        <end position="27"/>
    </location>
</feature>
<dbReference type="EMBL" id="CP000471">
    <property type="protein sequence ID" value="ABK44411.1"/>
    <property type="molecule type" value="Genomic_DNA"/>
</dbReference>
<name>A0L8W8_MAGMM</name>
<proteinExistence type="predicted"/>
<dbReference type="CDD" id="cd00158">
    <property type="entry name" value="RHOD"/>
    <property type="match status" value="1"/>
</dbReference>
<evidence type="ECO:0000256" key="1">
    <source>
        <dbReference type="SAM" id="SignalP"/>
    </source>
</evidence>
<keyword evidence="1" id="KW-0732">Signal</keyword>
<dbReference type="eggNOG" id="COG0607">
    <property type="taxonomic scope" value="Bacteria"/>
</dbReference>
<dbReference type="SMART" id="SM00450">
    <property type="entry name" value="RHOD"/>
    <property type="match status" value="1"/>
</dbReference>
<dbReference type="PROSITE" id="PS50206">
    <property type="entry name" value="RHODANESE_3"/>
    <property type="match status" value="1"/>
</dbReference>
<dbReference type="OrthoDB" id="9807812at2"/>
<dbReference type="Gene3D" id="3.40.250.10">
    <property type="entry name" value="Rhodanese-like domain"/>
    <property type="match status" value="1"/>
</dbReference>
<evidence type="ECO:0000313" key="3">
    <source>
        <dbReference type="EMBL" id="ABK44411.1"/>
    </source>
</evidence>
<dbReference type="InterPro" id="IPR036873">
    <property type="entry name" value="Rhodanese-like_dom_sf"/>
</dbReference>
<dbReference type="STRING" id="156889.Mmc1_1903"/>
<feature type="domain" description="Rhodanese" evidence="2">
    <location>
        <begin position="113"/>
        <end position="210"/>
    </location>
</feature>
<reference evidence="4" key="1">
    <citation type="journal article" date="2009" name="Appl. Environ. Microbiol.">
        <title>Complete genome sequence of the chemolithoautotrophic marine magnetotactic coccus strain MC-1.</title>
        <authorList>
            <person name="Schubbe S."/>
            <person name="Williams T.J."/>
            <person name="Xie G."/>
            <person name="Kiss H.E."/>
            <person name="Brettin T.S."/>
            <person name="Martinez D."/>
            <person name="Ross C.A."/>
            <person name="Schuler D."/>
            <person name="Cox B.L."/>
            <person name="Nealson K.H."/>
            <person name="Bazylinski D.A."/>
        </authorList>
    </citation>
    <scope>NUCLEOTIDE SEQUENCE [LARGE SCALE GENOMIC DNA]</scope>
    <source>
        <strain evidence="4">ATCC BAA-1437 / JCM 17883 / MC-1</strain>
    </source>
</reference>
<dbReference type="KEGG" id="mgm:Mmc1_1903"/>
<organism evidence="3 4">
    <name type="scientific">Magnetococcus marinus (strain ATCC BAA-1437 / JCM 17883 / MC-1)</name>
    <dbReference type="NCBI Taxonomy" id="156889"/>
    <lineage>
        <taxon>Bacteria</taxon>
        <taxon>Pseudomonadati</taxon>
        <taxon>Pseudomonadota</taxon>
        <taxon>Magnetococcia</taxon>
        <taxon>Magnetococcales</taxon>
        <taxon>Magnetococcaceae</taxon>
        <taxon>Magnetococcus</taxon>
    </lineage>
</organism>
<dbReference type="AlphaFoldDB" id="A0L8W8"/>
<dbReference type="HOGENOM" id="CLU_1303654_0_0_5"/>
<feature type="chain" id="PRO_5002626524" evidence="1">
    <location>
        <begin position="28"/>
        <end position="211"/>
    </location>
</feature>
<gene>
    <name evidence="3" type="ordered locus">Mmc1_1903</name>
</gene>
<dbReference type="Pfam" id="PF00581">
    <property type="entry name" value="Rhodanese"/>
    <property type="match status" value="1"/>
</dbReference>
<protein>
    <submittedName>
        <fullName evidence="3">Rhodanese domain protein</fullName>
    </submittedName>
</protein>
<evidence type="ECO:0000259" key="2">
    <source>
        <dbReference type="PROSITE" id="PS50206"/>
    </source>
</evidence>
<dbReference type="Proteomes" id="UP000002586">
    <property type="component" value="Chromosome"/>
</dbReference>
<sequence length="211" mass="22230" precursor="true">MKLTGKLRYFGLAAMIAGGIWGGSAQAEEAGGGGKPLGAAVASAQQDYAKGVSIAPFTLNGVQVSQNRNGEIPDAFKDPAALLCKPFCVQPEKIDGSDTFMVEDFTKHADAINSGSMLIVDMRTDSWFAKGTLPGSVNLPYSDLTGAKTKAKAKMRKLGGKDIVAFCNGWWCGQSPTGIKALTGLNYPGKIYYFRGGVQDWVDAGLPLSTP</sequence>
<dbReference type="RefSeq" id="WP_011713555.1">
    <property type="nucleotide sequence ID" value="NC_008576.1"/>
</dbReference>